<dbReference type="Pfam" id="PF00581">
    <property type="entry name" value="Rhodanese"/>
    <property type="match status" value="1"/>
</dbReference>
<dbReference type="Xenbase" id="XB-GENE-5809292">
    <property type="gene designation" value="cdc25a"/>
</dbReference>
<keyword evidence="2 7" id="KW-0132">Cell division</keyword>
<evidence type="ECO:0000256" key="6">
    <source>
        <dbReference type="ARBA" id="ARBA00023306"/>
    </source>
</evidence>
<dbReference type="GO" id="GO:0051301">
    <property type="term" value="P:cell division"/>
    <property type="evidence" value="ECO:0007669"/>
    <property type="project" value="UniProtKB-UniRule"/>
</dbReference>
<dbReference type="AlphaFoldDB" id="A0A803KI47"/>
<evidence type="ECO:0000256" key="2">
    <source>
        <dbReference type="ARBA" id="ARBA00022618"/>
    </source>
</evidence>
<sequence>MRRRNKIASLFSEERRLSSIRYCDVHYKEVAVPGRIIFSVKMERCRSAPAHVRGSNRLSGLPVVKSLFSCEADTALSPVTSLAINMDQLAGLGSQCETPTRKLGERWSMRRTDSSESMDAGLCLDSPIKMDLNDTEETFQKSTQNSDRLGHTRLPIKRRNSLPQNLLGSSPAFKRNLSYSLECEVFHAADLENKENEKFQFKIPARPRSRGCFRSRLHGDGKESLVQRQKSAPACMLSSPRKSEVAASDMVFVRKSSAASTSTEGSDDGFLDMLDGEDLENDTEFPCGVASLWTAPLVMKSTENCLEVRPASEPNCTTKPALKRVERTPDEDAPEKSKRRRSVSEIAKEELDHDKNSRLMRSKSLSSQNIESMLDNDQVSLIGDFSKVFLFPTVSGRHQELKYITPELMVLILNGRFDPFIERCVIIDCRYPYEYEGGHIQGAINLHMEQEAEEYFLKNPVMSNGSKRVILIFHCEFSSERGPRMCKFLREKDRDRNEYPQLYYPELYILHGGYKEFFQKCKTYCTPQTYRPMNHEDFKEDLRKFRMKSRTWAGERSKRELYSRLKKL</sequence>
<feature type="domain" description="Rhodanese" evidence="9">
    <location>
        <begin position="420"/>
        <end position="526"/>
    </location>
</feature>
<keyword evidence="3 7" id="KW-0498">Mitosis</keyword>
<organism evidence="10">
    <name type="scientific">Xenopus tropicalis</name>
    <name type="common">Western clawed frog</name>
    <name type="synonym">Silurana tropicalis</name>
    <dbReference type="NCBI Taxonomy" id="8364"/>
    <lineage>
        <taxon>Eukaryota</taxon>
        <taxon>Metazoa</taxon>
        <taxon>Chordata</taxon>
        <taxon>Craniata</taxon>
        <taxon>Vertebrata</taxon>
        <taxon>Euteleostomi</taxon>
        <taxon>Amphibia</taxon>
        <taxon>Batrachia</taxon>
        <taxon>Anura</taxon>
        <taxon>Pipoidea</taxon>
        <taxon>Pipidae</taxon>
        <taxon>Xenopodinae</taxon>
        <taxon>Xenopus</taxon>
        <taxon>Silurana</taxon>
    </lineage>
</organism>
<evidence type="ECO:0000256" key="4">
    <source>
        <dbReference type="ARBA" id="ARBA00022801"/>
    </source>
</evidence>
<dbReference type="GO" id="GO:1902751">
    <property type="term" value="P:positive regulation of cell cycle G2/M phase transition"/>
    <property type="evidence" value="ECO:0007669"/>
    <property type="project" value="InterPro"/>
</dbReference>
<keyword evidence="6 7" id="KW-0131">Cell cycle</keyword>
<evidence type="ECO:0000256" key="8">
    <source>
        <dbReference type="SAM" id="MobiDB-lite"/>
    </source>
</evidence>
<dbReference type="FunCoup" id="A0A803KI47">
    <property type="interactions" value="2861"/>
</dbReference>
<keyword evidence="5 7" id="KW-0904">Protein phosphatase</keyword>
<dbReference type="GeneTree" id="ENSGT00940000158524"/>
<evidence type="ECO:0000259" key="9">
    <source>
        <dbReference type="PROSITE" id="PS50206"/>
    </source>
</evidence>
<evidence type="ECO:0000256" key="1">
    <source>
        <dbReference type="ARBA" id="ARBA00011065"/>
    </source>
</evidence>
<proteinExistence type="inferred from homology"/>
<feature type="region of interest" description="Disordered" evidence="8">
    <location>
        <begin position="310"/>
        <end position="353"/>
    </location>
</feature>
<dbReference type="FunFam" id="3.40.250.10:FF:000004">
    <property type="entry name" value="M-phase inducer phosphatase 1 isoform X1"/>
    <property type="match status" value="1"/>
</dbReference>
<protein>
    <recommendedName>
        <fullName evidence="7">M-phase inducer phosphatase</fullName>
        <ecNumber evidence="7">3.1.3.48</ecNumber>
    </recommendedName>
</protein>
<dbReference type="SUPFAM" id="SSF52821">
    <property type="entry name" value="Rhodanese/Cell cycle control phosphatase"/>
    <property type="match status" value="1"/>
</dbReference>
<dbReference type="PANTHER" id="PTHR10828:SF75">
    <property type="entry name" value="M-PHASE INDUCER PHOSPHATASE"/>
    <property type="match status" value="1"/>
</dbReference>
<dbReference type="PRINTS" id="PR00716">
    <property type="entry name" value="MPIPHPHTASE"/>
</dbReference>
<dbReference type="EC" id="3.1.3.48" evidence="7"/>
<name>A0A803KI47_XENTR</name>
<dbReference type="InterPro" id="IPR001763">
    <property type="entry name" value="Rhodanese-like_dom"/>
</dbReference>
<dbReference type="SMART" id="SM00450">
    <property type="entry name" value="RHOD"/>
    <property type="match status" value="1"/>
</dbReference>
<comment type="catalytic activity">
    <reaction evidence="7">
        <text>O-phospho-L-tyrosyl-[protein] + H2O = L-tyrosyl-[protein] + phosphate</text>
        <dbReference type="Rhea" id="RHEA:10684"/>
        <dbReference type="Rhea" id="RHEA-COMP:10136"/>
        <dbReference type="Rhea" id="RHEA-COMP:20101"/>
        <dbReference type="ChEBI" id="CHEBI:15377"/>
        <dbReference type="ChEBI" id="CHEBI:43474"/>
        <dbReference type="ChEBI" id="CHEBI:46858"/>
        <dbReference type="ChEBI" id="CHEBI:61978"/>
        <dbReference type="EC" id="3.1.3.48"/>
    </reaction>
</comment>
<dbReference type="Pfam" id="PF06617">
    <property type="entry name" value="M-inducer_phosp"/>
    <property type="match status" value="1"/>
</dbReference>
<dbReference type="Gene3D" id="3.40.250.10">
    <property type="entry name" value="Rhodanese-like domain"/>
    <property type="match status" value="1"/>
</dbReference>
<dbReference type="PANTHER" id="PTHR10828">
    <property type="entry name" value="M-PHASE INDUCER PHOSPHATASE DUAL SPECIFICITY PHOSPHATASE CDC25"/>
    <property type="match status" value="1"/>
</dbReference>
<reference evidence="10" key="2">
    <citation type="submission" date="2011-06" db="UniProtKB">
        <authorList>
            <consortium name="Ensembl"/>
        </authorList>
    </citation>
    <scope>IDENTIFICATION</scope>
</reference>
<dbReference type="InterPro" id="IPR000751">
    <property type="entry name" value="MPI_Phosphatase"/>
</dbReference>
<gene>
    <name evidence="10" type="primary">cdc25a</name>
</gene>
<evidence type="ECO:0000313" key="10">
    <source>
        <dbReference type="Ensembl" id="ENSXETP00000046093"/>
    </source>
</evidence>
<comment type="function">
    <text evidence="7">Tyrosine protein phosphatase which functions as a dosage-dependent inducer of mitotic progression.</text>
</comment>
<comment type="similarity">
    <text evidence="1 7">Belongs to the MPI phosphatase family.</text>
</comment>
<dbReference type="GO" id="GO:0004725">
    <property type="term" value="F:protein tyrosine phosphatase activity"/>
    <property type="evidence" value="ECO:0007669"/>
    <property type="project" value="UniProtKB-UniRule"/>
</dbReference>
<dbReference type="CDD" id="cd01530">
    <property type="entry name" value="Cdc25"/>
    <property type="match status" value="1"/>
</dbReference>
<dbReference type="Bgee" id="ENSXETG00000021310">
    <property type="expression patterns" value="Expressed in 4-cell stage embryo and 8 other cell types or tissues"/>
</dbReference>
<keyword evidence="4 7" id="KW-0378">Hydrolase</keyword>
<dbReference type="InParanoid" id="A0A803KI47"/>
<accession>A0A803KI47</accession>
<reference evidence="10" key="1">
    <citation type="journal article" date="2010" name="Science">
        <title>The genome of the Western clawed frog Xenopus tropicalis.</title>
        <authorList>
            <person name="Hellsten U."/>
            <person name="Harland R.M."/>
            <person name="Gilchrist M.J."/>
            <person name="Hendrix D."/>
            <person name="Jurka J."/>
            <person name="Kapitonov V."/>
            <person name="Ovcharenko I."/>
            <person name="Putnam N.H."/>
            <person name="Shu S."/>
            <person name="Taher L."/>
            <person name="Blitz I.L."/>
            <person name="Blumberg B."/>
            <person name="Dichmann D.S."/>
            <person name="Dubchak I."/>
            <person name="Amaya E."/>
            <person name="Detter J.C."/>
            <person name="Fletcher R."/>
            <person name="Gerhard D.S."/>
            <person name="Goodstein D."/>
            <person name="Graves T."/>
            <person name="Grigoriev I.V."/>
            <person name="Grimwood J."/>
            <person name="Kawashima T."/>
            <person name="Lindquist E."/>
            <person name="Lucas S.M."/>
            <person name="Mead P.E."/>
            <person name="Mitros T."/>
            <person name="Ogino H."/>
            <person name="Ohta Y."/>
            <person name="Poliakov A.V."/>
            <person name="Pollet N."/>
            <person name="Robert J."/>
            <person name="Salamov A."/>
            <person name="Sater A.K."/>
            <person name="Schmutz J."/>
            <person name="Terry A."/>
            <person name="Vize P.D."/>
            <person name="Warren W.C."/>
            <person name="Wells D."/>
            <person name="Wills A."/>
            <person name="Wilson R.K."/>
            <person name="Zimmerman L.B."/>
            <person name="Zorn A.M."/>
            <person name="Grainger R."/>
            <person name="Grammer T."/>
            <person name="Khokha M.K."/>
            <person name="Richardson P.M."/>
            <person name="Rokhsar D.S."/>
        </authorList>
    </citation>
    <scope>NUCLEOTIDE SEQUENCE [LARGE SCALE GENOMIC DNA]</scope>
    <source>
        <strain evidence="10">Nigerian</strain>
    </source>
</reference>
<dbReference type="InterPro" id="IPR036873">
    <property type="entry name" value="Rhodanese-like_dom_sf"/>
</dbReference>
<feature type="compositionally biased region" description="Basic and acidic residues" evidence="8">
    <location>
        <begin position="323"/>
        <end position="353"/>
    </location>
</feature>
<evidence type="ECO:0000256" key="7">
    <source>
        <dbReference type="RuleBase" id="RU368028"/>
    </source>
</evidence>
<evidence type="ECO:0000256" key="5">
    <source>
        <dbReference type="ARBA" id="ARBA00022912"/>
    </source>
</evidence>
<dbReference type="Ensembl" id="ENSXETT00000046093">
    <property type="protein sequence ID" value="ENSXETP00000046093"/>
    <property type="gene ID" value="ENSXETG00000021310"/>
</dbReference>
<evidence type="ECO:0000256" key="3">
    <source>
        <dbReference type="ARBA" id="ARBA00022776"/>
    </source>
</evidence>
<dbReference type="PROSITE" id="PS50206">
    <property type="entry name" value="RHODANESE_3"/>
    <property type="match status" value="1"/>
</dbReference>